<dbReference type="EMBL" id="CYSD01000042">
    <property type="protein sequence ID" value="CUH81680.1"/>
    <property type="molecule type" value="Genomic_DNA"/>
</dbReference>
<dbReference type="RefSeq" id="WP_058291509.1">
    <property type="nucleotide sequence ID" value="NZ_CYSD01000042.1"/>
</dbReference>
<dbReference type="Proteomes" id="UP000052022">
    <property type="component" value="Unassembled WGS sequence"/>
</dbReference>
<dbReference type="STRING" id="928856.SAMN04488049_102386"/>
<keyword evidence="1" id="KW-0732">Signal</keyword>
<gene>
    <name evidence="2" type="ORF">TRM7557_03549</name>
</gene>
<evidence type="ECO:0008006" key="4">
    <source>
        <dbReference type="Google" id="ProtNLM"/>
    </source>
</evidence>
<evidence type="ECO:0000313" key="3">
    <source>
        <dbReference type="Proteomes" id="UP000052022"/>
    </source>
</evidence>
<name>A0A0P1GIP8_9RHOB</name>
<dbReference type="AlphaFoldDB" id="A0A0P1GIP8"/>
<sequence length="128" mass="14517">MLRKTLLTTVLVAFNSLPLSALAEDFLILDILPLHHGRTSAEAQAYFTDVEPIFARYGLTRSDQPLQVVDIVRGTIDAQVVNLWQTDDPQKAFNGIFSDEDYLQYVATRDKIFNLERATIMVTERKEG</sequence>
<organism evidence="2 3">
    <name type="scientific">Tritonibacter multivorans</name>
    <dbReference type="NCBI Taxonomy" id="928856"/>
    <lineage>
        <taxon>Bacteria</taxon>
        <taxon>Pseudomonadati</taxon>
        <taxon>Pseudomonadota</taxon>
        <taxon>Alphaproteobacteria</taxon>
        <taxon>Rhodobacterales</taxon>
        <taxon>Paracoccaceae</taxon>
        <taxon>Tritonibacter</taxon>
    </lineage>
</organism>
<accession>A0A0P1GIP8</accession>
<proteinExistence type="predicted"/>
<protein>
    <recommendedName>
        <fullName evidence="4">DUF1330 domain-containing protein</fullName>
    </recommendedName>
</protein>
<evidence type="ECO:0000256" key="1">
    <source>
        <dbReference type="SAM" id="SignalP"/>
    </source>
</evidence>
<keyword evidence="3" id="KW-1185">Reference proteome</keyword>
<feature type="signal peptide" evidence="1">
    <location>
        <begin position="1"/>
        <end position="23"/>
    </location>
</feature>
<reference evidence="2 3" key="1">
    <citation type="submission" date="2015-09" db="EMBL/GenBank/DDBJ databases">
        <authorList>
            <consortium name="Swine Surveillance"/>
        </authorList>
    </citation>
    <scope>NUCLEOTIDE SEQUENCE [LARGE SCALE GENOMIC DNA]</scope>
    <source>
        <strain evidence="2 3">CECT 7557</strain>
    </source>
</reference>
<feature type="chain" id="PRO_5006063476" description="DUF1330 domain-containing protein" evidence="1">
    <location>
        <begin position="24"/>
        <end position="128"/>
    </location>
</feature>
<evidence type="ECO:0000313" key="2">
    <source>
        <dbReference type="EMBL" id="CUH81680.1"/>
    </source>
</evidence>
<dbReference type="OrthoDB" id="9963417at2"/>